<evidence type="ECO:0000256" key="14">
    <source>
        <dbReference type="ARBA" id="ARBA00023098"/>
    </source>
</evidence>
<feature type="transmembrane region" description="Helical" evidence="19">
    <location>
        <begin position="198"/>
        <end position="217"/>
    </location>
</feature>
<comment type="caution">
    <text evidence="20">The sequence shown here is derived from an EMBL/GenBank/DDBJ whole genome shotgun (WGS) entry which is preliminary data.</text>
</comment>
<evidence type="ECO:0000256" key="1">
    <source>
        <dbReference type="ARBA" id="ARBA00001698"/>
    </source>
</evidence>
<feature type="transmembrane region" description="Helical" evidence="19">
    <location>
        <begin position="80"/>
        <end position="97"/>
    </location>
</feature>
<dbReference type="GO" id="GO:0004605">
    <property type="term" value="F:phosphatidate cytidylyltransferase activity"/>
    <property type="evidence" value="ECO:0007669"/>
    <property type="project" value="UniProtKB-EC"/>
</dbReference>
<keyword evidence="8" id="KW-1003">Cell membrane</keyword>
<comment type="pathway">
    <text evidence="4">Lipid metabolism.</text>
</comment>
<protein>
    <recommendedName>
        <fullName evidence="7 18">Phosphatidate cytidylyltransferase</fullName>
        <ecNumber evidence="6 18">2.7.7.41</ecNumber>
    </recommendedName>
</protein>
<dbReference type="GO" id="GO:0016024">
    <property type="term" value="P:CDP-diacylglycerol biosynthetic process"/>
    <property type="evidence" value="ECO:0007669"/>
    <property type="project" value="UniProtKB-UniPathway"/>
</dbReference>
<dbReference type="GO" id="GO:0005886">
    <property type="term" value="C:plasma membrane"/>
    <property type="evidence" value="ECO:0007669"/>
    <property type="project" value="UniProtKB-SubCell"/>
</dbReference>
<keyword evidence="15 19" id="KW-0472">Membrane</keyword>
<keyword evidence="12 18" id="KW-0548">Nucleotidyltransferase</keyword>
<dbReference type="AlphaFoldDB" id="A0A2R5HF93"/>
<evidence type="ECO:0000256" key="6">
    <source>
        <dbReference type="ARBA" id="ARBA00012487"/>
    </source>
</evidence>
<evidence type="ECO:0000256" key="4">
    <source>
        <dbReference type="ARBA" id="ARBA00005189"/>
    </source>
</evidence>
<evidence type="ECO:0000256" key="8">
    <source>
        <dbReference type="ARBA" id="ARBA00022475"/>
    </source>
</evidence>
<feature type="transmembrane region" description="Helical" evidence="19">
    <location>
        <begin position="6"/>
        <end position="35"/>
    </location>
</feature>
<evidence type="ECO:0000256" key="16">
    <source>
        <dbReference type="ARBA" id="ARBA00023209"/>
    </source>
</evidence>
<comment type="similarity">
    <text evidence="5 18">Belongs to the CDS family.</text>
</comment>
<evidence type="ECO:0000313" key="21">
    <source>
        <dbReference type="Proteomes" id="UP000245021"/>
    </source>
</evidence>
<gene>
    <name evidence="20" type="primary">cdsA</name>
    <name evidence="20" type="ORF">NtB2_00618</name>
</gene>
<feature type="transmembrane region" description="Helical" evidence="19">
    <location>
        <begin position="172"/>
        <end position="192"/>
    </location>
</feature>
<evidence type="ECO:0000256" key="18">
    <source>
        <dbReference type="RuleBase" id="RU003938"/>
    </source>
</evidence>
<feature type="transmembrane region" description="Helical" evidence="19">
    <location>
        <begin position="47"/>
        <end position="68"/>
    </location>
</feature>
<dbReference type="Proteomes" id="UP000245021">
    <property type="component" value="Unassembled WGS sequence"/>
</dbReference>
<keyword evidence="11 18" id="KW-0812">Transmembrane</keyword>
<reference evidence="20 21" key="1">
    <citation type="journal article" date="2018" name="Genome Announc.">
        <title>Draft Genome Sequence of Lactococcus sp. Strain NtB2 (JCM 32569), Isolated from the Gut of the Higher Termite Nasutitermes takasagoensis.</title>
        <authorList>
            <person name="Noda S."/>
            <person name="Aihara C."/>
            <person name="Yuki M."/>
            <person name="Ohkuma M."/>
        </authorList>
    </citation>
    <scope>NUCLEOTIDE SEQUENCE [LARGE SCALE GENOMIC DNA]</scope>
    <source>
        <strain evidence="20 21">NtB2</strain>
    </source>
</reference>
<comment type="catalytic activity">
    <reaction evidence="1 18">
        <text>a 1,2-diacyl-sn-glycero-3-phosphate + CTP + H(+) = a CDP-1,2-diacyl-sn-glycerol + diphosphate</text>
        <dbReference type="Rhea" id="RHEA:16229"/>
        <dbReference type="ChEBI" id="CHEBI:15378"/>
        <dbReference type="ChEBI" id="CHEBI:33019"/>
        <dbReference type="ChEBI" id="CHEBI:37563"/>
        <dbReference type="ChEBI" id="CHEBI:58332"/>
        <dbReference type="ChEBI" id="CHEBI:58608"/>
        <dbReference type="EC" id="2.7.7.41"/>
    </reaction>
</comment>
<dbReference type="RefSeq" id="WP_109245479.1">
    <property type="nucleotide sequence ID" value="NZ_BFFO01000003.1"/>
</dbReference>
<comment type="pathway">
    <text evidence="3 18">Phospholipid metabolism; CDP-diacylglycerol biosynthesis; CDP-diacylglycerol from sn-glycerol 3-phosphate: step 3/3.</text>
</comment>
<evidence type="ECO:0000256" key="5">
    <source>
        <dbReference type="ARBA" id="ARBA00010185"/>
    </source>
</evidence>
<evidence type="ECO:0000256" key="13">
    <source>
        <dbReference type="ARBA" id="ARBA00022989"/>
    </source>
</evidence>
<evidence type="ECO:0000256" key="11">
    <source>
        <dbReference type="ARBA" id="ARBA00022692"/>
    </source>
</evidence>
<evidence type="ECO:0000256" key="12">
    <source>
        <dbReference type="ARBA" id="ARBA00022695"/>
    </source>
</evidence>
<evidence type="ECO:0000256" key="17">
    <source>
        <dbReference type="ARBA" id="ARBA00023264"/>
    </source>
</evidence>
<dbReference type="PANTHER" id="PTHR46382">
    <property type="entry name" value="PHOSPHATIDATE CYTIDYLYLTRANSFERASE"/>
    <property type="match status" value="1"/>
</dbReference>
<dbReference type="PANTHER" id="PTHR46382:SF1">
    <property type="entry name" value="PHOSPHATIDATE CYTIDYLYLTRANSFERASE"/>
    <property type="match status" value="1"/>
</dbReference>
<dbReference type="OrthoDB" id="9799199at2"/>
<name>A0A2R5HF93_9LACT</name>
<dbReference type="InterPro" id="IPR000374">
    <property type="entry name" value="PC_trans"/>
</dbReference>
<keyword evidence="9" id="KW-0444">Lipid biosynthesis</keyword>
<feature type="transmembrane region" description="Helical" evidence="19">
    <location>
        <begin position="130"/>
        <end position="151"/>
    </location>
</feature>
<feature type="transmembrane region" description="Helical" evidence="19">
    <location>
        <begin position="106"/>
        <end position="124"/>
    </location>
</feature>
<evidence type="ECO:0000256" key="9">
    <source>
        <dbReference type="ARBA" id="ARBA00022516"/>
    </source>
</evidence>
<evidence type="ECO:0000256" key="2">
    <source>
        <dbReference type="ARBA" id="ARBA00004651"/>
    </source>
</evidence>
<dbReference type="PROSITE" id="PS01315">
    <property type="entry name" value="CDS"/>
    <property type="match status" value="1"/>
</dbReference>
<dbReference type="Pfam" id="PF01148">
    <property type="entry name" value="CTP_transf_1"/>
    <property type="match status" value="1"/>
</dbReference>
<dbReference type="UniPathway" id="UPA00557">
    <property type="reaction ID" value="UER00614"/>
</dbReference>
<evidence type="ECO:0000256" key="7">
    <source>
        <dbReference type="ARBA" id="ARBA00019373"/>
    </source>
</evidence>
<dbReference type="EMBL" id="BFFO01000003">
    <property type="protein sequence ID" value="GBG96506.1"/>
    <property type="molecule type" value="Genomic_DNA"/>
</dbReference>
<keyword evidence="21" id="KW-1185">Reference proteome</keyword>
<organism evidence="20 21">
    <name type="scientific">Lactococcus termiticola</name>
    <dbReference type="NCBI Taxonomy" id="2169526"/>
    <lineage>
        <taxon>Bacteria</taxon>
        <taxon>Bacillati</taxon>
        <taxon>Bacillota</taxon>
        <taxon>Bacilli</taxon>
        <taxon>Lactobacillales</taxon>
        <taxon>Streptococcaceae</taxon>
        <taxon>Lactococcus</taxon>
    </lineage>
</organism>
<sequence length="263" mass="28566">MLQRIITGVIGGAIFIALLVLGGAWFELFTALLVIIAMQELFKMAKLSILSFEGVLATLAALSLALPISDQWFPGADGHLMLFTFFLFAMLAGMVFSKGKYSFEDVGFPFLSAFYVGIGFQSLLGARNASIYIVILALLIVWATDIAAYFVGKYFGKNKLIPSVSPNKTIEGSIGGVAAAVVVTILMFLFFKHDLPEIGFIKLIIFAIIFSVVGQIGDLVESAIKRHFGVKDSGKLLPGHGGILDRFDNLIFVFPIMHLLGLF</sequence>
<dbReference type="EC" id="2.7.7.41" evidence="6 18"/>
<keyword evidence="13 19" id="KW-1133">Transmembrane helix</keyword>
<keyword evidence="16" id="KW-0594">Phospholipid biosynthesis</keyword>
<accession>A0A2R5HF93</accession>
<proteinExistence type="inferred from homology"/>
<evidence type="ECO:0000256" key="10">
    <source>
        <dbReference type="ARBA" id="ARBA00022679"/>
    </source>
</evidence>
<keyword evidence="10 18" id="KW-0808">Transferase</keyword>
<keyword evidence="17" id="KW-1208">Phospholipid metabolism</keyword>
<evidence type="ECO:0000256" key="19">
    <source>
        <dbReference type="SAM" id="Phobius"/>
    </source>
</evidence>
<keyword evidence="14" id="KW-0443">Lipid metabolism</keyword>
<comment type="subcellular location">
    <subcellularLocation>
        <location evidence="2">Cell membrane</location>
        <topology evidence="2">Multi-pass membrane protein</topology>
    </subcellularLocation>
</comment>
<evidence type="ECO:0000256" key="15">
    <source>
        <dbReference type="ARBA" id="ARBA00023136"/>
    </source>
</evidence>
<evidence type="ECO:0000313" key="20">
    <source>
        <dbReference type="EMBL" id="GBG96506.1"/>
    </source>
</evidence>
<evidence type="ECO:0000256" key="3">
    <source>
        <dbReference type="ARBA" id="ARBA00005119"/>
    </source>
</evidence>